<dbReference type="InterPro" id="IPR039430">
    <property type="entry name" value="Thymidylate_kin-like_dom"/>
</dbReference>
<sequence length="199" mass="22534">MSSSKLFVLCGVDGCGKSTLVERVSNEITDLGYETDTLKKSIKTNTNIVCDYWDGVKDWSGGEFAQLVSIATGMDFINHYDQNIRPLLNQGKVIICDRYSYCYMSYMAAVNTPKDYHSMFANVHVPNKVYYIKVPPEVAIERHYKRGGPSEDETPDVIRHFSDSYDQLFKDMPIVETIDNTSTLESATSKIVRSVLKEL</sequence>
<keyword evidence="2" id="KW-0547">Nucleotide-binding</keyword>
<organism evidence="5 6">
    <name type="scientific">Saccharospirillum salsuginis</name>
    <dbReference type="NCBI Taxonomy" id="418750"/>
    <lineage>
        <taxon>Bacteria</taxon>
        <taxon>Pseudomonadati</taxon>
        <taxon>Pseudomonadota</taxon>
        <taxon>Gammaproteobacteria</taxon>
        <taxon>Oceanospirillales</taxon>
        <taxon>Saccharospirillaceae</taxon>
        <taxon>Saccharospirillum</taxon>
    </lineage>
</organism>
<proteinExistence type="inferred from homology"/>
<evidence type="ECO:0000256" key="3">
    <source>
        <dbReference type="ARBA" id="ARBA00022840"/>
    </source>
</evidence>
<reference evidence="5" key="1">
    <citation type="journal article" date="2014" name="Int. J. Syst. Evol. Microbiol.">
        <title>Complete genome sequence of Corynebacterium casei LMG S-19264T (=DSM 44701T), isolated from a smear-ripened cheese.</title>
        <authorList>
            <consortium name="US DOE Joint Genome Institute (JGI-PGF)"/>
            <person name="Walter F."/>
            <person name="Albersmeier A."/>
            <person name="Kalinowski J."/>
            <person name="Ruckert C."/>
        </authorList>
    </citation>
    <scope>NUCLEOTIDE SEQUENCE</scope>
    <source>
        <strain evidence="5">KCTC 22169</strain>
    </source>
</reference>
<reference evidence="5" key="2">
    <citation type="submission" date="2020-09" db="EMBL/GenBank/DDBJ databases">
        <authorList>
            <person name="Sun Q."/>
            <person name="Kim S."/>
        </authorList>
    </citation>
    <scope>NUCLEOTIDE SEQUENCE</scope>
    <source>
        <strain evidence="5">KCTC 22169</strain>
    </source>
</reference>
<keyword evidence="6" id="KW-1185">Reference proteome</keyword>
<comment type="similarity">
    <text evidence="1">Belongs to the thymidylate kinase family.</text>
</comment>
<dbReference type="AlphaFoldDB" id="A0A918KB85"/>
<dbReference type="SUPFAM" id="SSF52540">
    <property type="entry name" value="P-loop containing nucleoside triphosphate hydrolases"/>
    <property type="match status" value="1"/>
</dbReference>
<dbReference type="RefSeq" id="WP_189609396.1">
    <property type="nucleotide sequence ID" value="NZ_BMXR01000006.1"/>
</dbReference>
<protein>
    <recommendedName>
        <fullName evidence="4">Thymidylate kinase-like domain-containing protein</fullName>
    </recommendedName>
</protein>
<evidence type="ECO:0000256" key="1">
    <source>
        <dbReference type="ARBA" id="ARBA00009776"/>
    </source>
</evidence>
<dbReference type="InterPro" id="IPR027417">
    <property type="entry name" value="P-loop_NTPase"/>
</dbReference>
<gene>
    <name evidence="5" type="ORF">GCM10007392_26510</name>
</gene>
<dbReference type="Gene3D" id="3.40.50.300">
    <property type="entry name" value="P-loop containing nucleotide triphosphate hydrolases"/>
    <property type="match status" value="1"/>
</dbReference>
<evidence type="ECO:0000256" key="2">
    <source>
        <dbReference type="ARBA" id="ARBA00022741"/>
    </source>
</evidence>
<dbReference type="Proteomes" id="UP000626148">
    <property type="component" value="Unassembled WGS sequence"/>
</dbReference>
<comment type="caution">
    <text evidence="5">The sequence shown here is derived from an EMBL/GenBank/DDBJ whole genome shotgun (WGS) entry which is preliminary data.</text>
</comment>
<evidence type="ECO:0000313" key="5">
    <source>
        <dbReference type="EMBL" id="GGX57613.1"/>
    </source>
</evidence>
<dbReference type="GO" id="GO:0004798">
    <property type="term" value="F:dTMP kinase activity"/>
    <property type="evidence" value="ECO:0007669"/>
    <property type="project" value="TreeGrafter"/>
</dbReference>
<dbReference type="GO" id="GO:0006227">
    <property type="term" value="P:dUDP biosynthetic process"/>
    <property type="evidence" value="ECO:0007669"/>
    <property type="project" value="TreeGrafter"/>
</dbReference>
<evidence type="ECO:0000313" key="6">
    <source>
        <dbReference type="Proteomes" id="UP000626148"/>
    </source>
</evidence>
<keyword evidence="3" id="KW-0067">ATP-binding</keyword>
<evidence type="ECO:0000259" key="4">
    <source>
        <dbReference type="Pfam" id="PF02223"/>
    </source>
</evidence>
<dbReference type="GO" id="GO:0006233">
    <property type="term" value="P:dTDP biosynthetic process"/>
    <property type="evidence" value="ECO:0007669"/>
    <property type="project" value="TreeGrafter"/>
</dbReference>
<feature type="domain" description="Thymidylate kinase-like" evidence="4">
    <location>
        <begin position="11"/>
        <end position="191"/>
    </location>
</feature>
<dbReference type="GO" id="GO:0005524">
    <property type="term" value="F:ATP binding"/>
    <property type="evidence" value="ECO:0007669"/>
    <property type="project" value="UniProtKB-KW"/>
</dbReference>
<dbReference type="Pfam" id="PF02223">
    <property type="entry name" value="Thymidylate_kin"/>
    <property type="match status" value="1"/>
</dbReference>
<dbReference type="EMBL" id="BMXR01000006">
    <property type="protein sequence ID" value="GGX57613.1"/>
    <property type="molecule type" value="Genomic_DNA"/>
</dbReference>
<dbReference type="PANTHER" id="PTHR10344">
    <property type="entry name" value="THYMIDYLATE KINASE"/>
    <property type="match status" value="1"/>
</dbReference>
<accession>A0A918KB85</accession>
<name>A0A918KB85_9GAMM</name>
<dbReference type="GO" id="GO:0006235">
    <property type="term" value="P:dTTP biosynthetic process"/>
    <property type="evidence" value="ECO:0007669"/>
    <property type="project" value="TreeGrafter"/>
</dbReference>
<dbReference type="GO" id="GO:0005737">
    <property type="term" value="C:cytoplasm"/>
    <property type="evidence" value="ECO:0007669"/>
    <property type="project" value="TreeGrafter"/>
</dbReference>
<dbReference type="PANTHER" id="PTHR10344:SF4">
    <property type="entry name" value="UMP-CMP KINASE 2, MITOCHONDRIAL"/>
    <property type="match status" value="1"/>
</dbReference>